<evidence type="ECO:0000313" key="6">
    <source>
        <dbReference type="Proteomes" id="UP000261087"/>
    </source>
</evidence>
<evidence type="ECO:0000313" key="5">
    <source>
        <dbReference type="EMBL" id="RGO09957.1"/>
    </source>
</evidence>
<dbReference type="GO" id="GO:0051536">
    <property type="term" value="F:iron-sulfur cluster binding"/>
    <property type="evidence" value="ECO:0007669"/>
    <property type="project" value="UniProtKB-KW"/>
</dbReference>
<name>A0A3E5FQG3_9FIRM</name>
<dbReference type="InterPro" id="IPR017896">
    <property type="entry name" value="4Fe4S_Fe-S-bd"/>
</dbReference>
<evidence type="ECO:0000256" key="3">
    <source>
        <dbReference type="ARBA" id="ARBA00023014"/>
    </source>
</evidence>
<dbReference type="PROSITE" id="PS00198">
    <property type="entry name" value="4FE4S_FER_1"/>
    <property type="match status" value="2"/>
</dbReference>
<keyword evidence="3" id="KW-0411">Iron-sulfur</keyword>
<dbReference type="Pfam" id="PF04432">
    <property type="entry name" value="FrhB_FdhB_C"/>
    <property type="match status" value="1"/>
</dbReference>
<gene>
    <name evidence="5" type="ORF">DXB31_06350</name>
</gene>
<reference evidence="5 6" key="1">
    <citation type="submission" date="2018-08" db="EMBL/GenBank/DDBJ databases">
        <title>A genome reference for cultivated species of the human gut microbiota.</title>
        <authorList>
            <person name="Zou Y."/>
            <person name="Xue W."/>
            <person name="Luo G."/>
        </authorList>
    </citation>
    <scope>NUCLEOTIDE SEQUENCE [LARGE SCALE GENOMIC DNA]</scope>
    <source>
        <strain evidence="5 6">OM02-6</strain>
    </source>
</reference>
<dbReference type="InterPro" id="IPR007525">
    <property type="entry name" value="FrhB_FdhB_C"/>
</dbReference>
<dbReference type="EMBL" id="QSVF01000012">
    <property type="protein sequence ID" value="RGO09957.1"/>
    <property type="molecule type" value="Genomic_DNA"/>
</dbReference>
<dbReference type="InterPro" id="IPR017900">
    <property type="entry name" value="4Fe4S_Fe_S_CS"/>
</dbReference>
<dbReference type="InterPro" id="IPR007345">
    <property type="entry name" value="Polysacch_pyruvyl_Trfase"/>
</dbReference>
<accession>A0A3E5FQG3</accession>
<dbReference type="Pfam" id="PF04230">
    <property type="entry name" value="PS_pyruv_trans"/>
    <property type="match status" value="1"/>
</dbReference>
<evidence type="ECO:0000256" key="1">
    <source>
        <dbReference type="ARBA" id="ARBA00022723"/>
    </source>
</evidence>
<dbReference type="Proteomes" id="UP000261087">
    <property type="component" value="Unassembled WGS sequence"/>
</dbReference>
<keyword evidence="2" id="KW-0408">Iron</keyword>
<dbReference type="PANTHER" id="PTHR43193:SF2">
    <property type="entry name" value="POLYFERREDOXIN PROTEIN FWDF"/>
    <property type="match status" value="1"/>
</dbReference>
<sequence>MLYMRYFLCGQTGNINRGCEAIIRSTVKILQNNNEDIYVATYAPDLDRPMVRELGITIIPYANYPSQIHRYISIIIRKINKKSYFGFQYIHAPLMKLVNTNDVCLTIGGDTYCYGRPISNMAFNKFTTLNRIDNILWCCSIEKDNITNEVLEDLKRYKYIFAREKITYDNLLKAGIDESKIIKCCDPAFFLNHRKTLLPVGFIEENTVGINLSEMVINESNPNAWKNVCKLIEYILKRTDMSICLIPHVYSISQNSNDYPILKKLKDQFNDSRISIIDKEYNCEQLKYIISRCRFFVGARTHATIAAYSSEIPTLVLGYSIKSKGIASDLFGTYEGYVLPYHELIEENTLTNAFVNIMTNENEIKLKLHTFLPKYRKTLEDAIERIFKKKKLTEKFNICDYDQCTGCGACSVICPKQCISMKKNDEGFLYPVIDYHKCIHCGNCQRKCPVKNKYKEDNKEPETYACMNKDDHIRMMSSSGGIFTLLAEKIIKDGGFVYGAAFDQNFVLKHKMIKNIKEIEKLRGSKYVQSDINDTYQSIKNNLLDGKKVLFSGTPCQIGGLYAVLGKNYDNLITVDLACHGVASPKVWEEYVKYREKKSGKYITNISFRDKRSGWKKYSVTFKFSDGTEYSKPLTEDLYMRGFLSHIFFRKSCTNCSFKNIHRQSDLTLADYWGIEKDYPKKNDNKGVSLVMIHSEKGKQIFSELYNSMDVFLVDYKNSIIENKSLLQSIKINNLSQKFYKDLKKLPFNTLIEKYCGNKITSKFRRKIAQMRQ</sequence>
<dbReference type="SUPFAM" id="SSF54862">
    <property type="entry name" value="4Fe-4S ferredoxins"/>
    <property type="match status" value="1"/>
</dbReference>
<feature type="domain" description="4Fe-4S ferredoxin-type" evidence="4">
    <location>
        <begin position="394"/>
        <end position="424"/>
    </location>
</feature>
<dbReference type="AlphaFoldDB" id="A0A3E5FQG3"/>
<keyword evidence="1" id="KW-0479">Metal-binding</keyword>
<evidence type="ECO:0000256" key="2">
    <source>
        <dbReference type="ARBA" id="ARBA00023004"/>
    </source>
</evidence>
<organism evidence="5 6">
    <name type="scientific">Thomasclavelia spiroformis</name>
    <dbReference type="NCBI Taxonomy" id="29348"/>
    <lineage>
        <taxon>Bacteria</taxon>
        <taxon>Bacillati</taxon>
        <taxon>Bacillota</taxon>
        <taxon>Erysipelotrichia</taxon>
        <taxon>Erysipelotrichales</taxon>
        <taxon>Coprobacillaceae</taxon>
        <taxon>Thomasclavelia</taxon>
    </lineage>
</organism>
<dbReference type="InterPro" id="IPR052977">
    <property type="entry name" value="Polyferredoxin-like_ET"/>
</dbReference>
<evidence type="ECO:0000259" key="4">
    <source>
        <dbReference type="PROSITE" id="PS51379"/>
    </source>
</evidence>
<dbReference type="PROSITE" id="PS51379">
    <property type="entry name" value="4FE4S_FER_2"/>
    <property type="match status" value="2"/>
</dbReference>
<dbReference type="Gene3D" id="3.30.70.20">
    <property type="match status" value="1"/>
</dbReference>
<dbReference type="Pfam" id="PF12838">
    <property type="entry name" value="Fer4_7"/>
    <property type="match status" value="1"/>
</dbReference>
<comment type="caution">
    <text evidence="5">The sequence shown here is derived from an EMBL/GenBank/DDBJ whole genome shotgun (WGS) entry which is preliminary data.</text>
</comment>
<dbReference type="PANTHER" id="PTHR43193">
    <property type="match status" value="1"/>
</dbReference>
<dbReference type="GO" id="GO:0046872">
    <property type="term" value="F:metal ion binding"/>
    <property type="evidence" value="ECO:0007669"/>
    <property type="project" value="UniProtKB-KW"/>
</dbReference>
<protein>
    <submittedName>
        <fullName evidence="5">4Fe-4S dicluster domain-containing protein</fullName>
    </submittedName>
</protein>
<feature type="domain" description="4Fe-4S ferredoxin-type" evidence="4">
    <location>
        <begin position="429"/>
        <end position="459"/>
    </location>
</feature>
<proteinExistence type="predicted"/>